<organism evidence="2">
    <name type="scientific">Solanum lycopersicum</name>
    <name type="common">Tomato</name>
    <name type="synonym">Lycopersicon esculentum</name>
    <dbReference type="NCBI Taxonomy" id="4081"/>
    <lineage>
        <taxon>Eukaryota</taxon>
        <taxon>Viridiplantae</taxon>
        <taxon>Streptophyta</taxon>
        <taxon>Embryophyta</taxon>
        <taxon>Tracheophyta</taxon>
        <taxon>Spermatophyta</taxon>
        <taxon>Magnoliopsida</taxon>
        <taxon>eudicotyledons</taxon>
        <taxon>Gunneridae</taxon>
        <taxon>Pentapetalae</taxon>
        <taxon>asterids</taxon>
        <taxon>lamiids</taxon>
        <taxon>Solanales</taxon>
        <taxon>Solanaceae</taxon>
        <taxon>Solanoideae</taxon>
        <taxon>Solaneae</taxon>
        <taxon>Solanum</taxon>
        <taxon>Solanum subgen. Lycopersicon</taxon>
    </lineage>
</organism>
<protein>
    <submittedName>
        <fullName evidence="2">Uncharacterized protein</fullName>
    </submittedName>
</protein>
<dbReference type="Gramene" id="Solyc03g025927.1.1">
    <property type="protein sequence ID" value="Solyc03g025927.1.1.1"/>
    <property type="gene ID" value="Solyc03g025927.1"/>
</dbReference>
<dbReference type="AlphaFoldDB" id="A0A3Q7FHF8"/>
<accession>A0A3Q7FHF8</accession>
<dbReference type="InParanoid" id="A0A3Q7FHF8"/>
<feature type="transmembrane region" description="Helical" evidence="1">
    <location>
        <begin position="12"/>
        <end position="33"/>
    </location>
</feature>
<keyword evidence="3" id="KW-1185">Reference proteome</keyword>
<evidence type="ECO:0000313" key="2">
    <source>
        <dbReference type="EnsemblPlants" id="Solyc03g025927.1.1.1"/>
    </source>
</evidence>
<evidence type="ECO:0000256" key="1">
    <source>
        <dbReference type="SAM" id="Phobius"/>
    </source>
</evidence>
<proteinExistence type="predicted"/>
<evidence type="ECO:0000313" key="3">
    <source>
        <dbReference type="Proteomes" id="UP000004994"/>
    </source>
</evidence>
<keyword evidence="1" id="KW-0472">Membrane</keyword>
<name>A0A3Q7FHF8_SOLLC</name>
<reference evidence="2" key="2">
    <citation type="submission" date="2019-01" db="UniProtKB">
        <authorList>
            <consortium name="EnsemblPlants"/>
        </authorList>
    </citation>
    <scope>IDENTIFICATION</scope>
    <source>
        <strain evidence="2">cv. Heinz 1706</strain>
    </source>
</reference>
<dbReference type="Proteomes" id="UP000004994">
    <property type="component" value="Chromosome 3"/>
</dbReference>
<reference evidence="2" key="1">
    <citation type="journal article" date="2012" name="Nature">
        <title>The tomato genome sequence provides insights into fleshy fruit evolution.</title>
        <authorList>
            <consortium name="Tomato Genome Consortium"/>
        </authorList>
    </citation>
    <scope>NUCLEOTIDE SEQUENCE [LARGE SCALE GENOMIC DNA]</scope>
    <source>
        <strain evidence="2">cv. Heinz 1706</strain>
    </source>
</reference>
<dbReference type="EnsemblPlants" id="Solyc03g025927.1.1">
    <property type="protein sequence ID" value="Solyc03g025927.1.1.1"/>
    <property type="gene ID" value="Solyc03g025927.1"/>
</dbReference>
<keyword evidence="1" id="KW-0812">Transmembrane</keyword>
<keyword evidence="1" id="KW-1133">Transmembrane helix</keyword>
<sequence length="103" mass="12089">MAVELWQTVKDSITVLSPVISSTVCCLGVFWFARSCSPPETSRNGCNHHFSLKRFLKRNWTSMIQRRWQSRVRSVEFLRTGNFRSVLSYYVFWVGFLCKVISM</sequence>